<proteinExistence type="predicted"/>
<dbReference type="InterPro" id="IPR013083">
    <property type="entry name" value="Znf_RING/FYVE/PHD"/>
</dbReference>
<organism evidence="9 10">
    <name type="scientific">Cochliobolus heterostrophus (strain C5 / ATCC 48332 / race O)</name>
    <name type="common">Southern corn leaf blight fungus</name>
    <name type="synonym">Bipolaris maydis</name>
    <dbReference type="NCBI Taxonomy" id="701091"/>
    <lineage>
        <taxon>Eukaryota</taxon>
        <taxon>Fungi</taxon>
        <taxon>Dikarya</taxon>
        <taxon>Ascomycota</taxon>
        <taxon>Pezizomycotina</taxon>
        <taxon>Dothideomycetes</taxon>
        <taxon>Pleosporomycetidae</taxon>
        <taxon>Pleosporales</taxon>
        <taxon>Pleosporineae</taxon>
        <taxon>Pleosporaceae</taxon>
        <taxon>Bipolaris</taxon>
    </lineage>
</organism>
<dbReference type="Pfam" id="PF13639">
    <property type="entry name" value="zf-RING_2"/>
    <property type="match status" value="1"/>
</dbReference>
<keyword evidence="5" id="KW-0862">Zinc</keyword>
<keyword evidence="4" id="KW-0833">Ubl conjugation pathway</keyword>
<evidence type="ECO:0000256" key="2">
    <source>
        <dbReference type="ARBA" id="ARBA00022723"/>
    </source>
</evidence>
<dbReference type="GO" id="GO:0008270">
    <property type="term" value="F:zinc ion binding"/>
    <property type="evidence" value="ECO:0007669"/>
    <property type="project" value="UniProtKB-KW"/>
</dbReference>
<dbReference type="EMBL" id="KB445582">
    <property type="protein sequence ID" value="EMD87598.1"/>
    <property type="molecule type" value="Genomic_DNA"/>
</dbReference>
<dbReference type="eggNOG" id="KOG0800">
    <property type="taxonomic scope" value="Eukaryota"/>
</dbReference>
<dbReference type="PROSITE" id="PS50089">
    <property type="entry name" value="ZF_RING_2"/>
    <property type="match status" value="1"/>
</dbReference>
<dbReference type="AlphaFoldDB" id="M2UHX0"/>
<dbReference type="GO" id="GO:0005829">
    <property type="term" value="C:cytosol"/>
    <property type="evidence" value="ECO:0007669"/>
    <property type="project" value="TreeGrafter"/>
</dbReference>
<dbReference type="PROSITE" id="PS00518">
    <property type="entry name" value="ZF_RING_1"/>
    <property type="match status" value="1"/>
</dbReference>
<feature type="compositionally biased region" description="Acidic residues" evidence="7">
    <location>
        <begin position="156"/>
        <end position="166"/>
    </location>
</feature>
<evidence type="ECO:0000256" key="6">
    <source>
        <dbReference type="PROSITE-ProRule" id="PRU00175"/>
    </source>
</evidence>
<evidence type="ECO:0000256" key="3">
    <source>
        <dbReference type="ARBA" id="ARBA00022771"/>
    </source>
</evidence>
<gene>
    <name evidence="9" type="ORF">COCHEDRAFT_1217757</name>
</gene>
<dbReference type="HOGENOM" id="CLU_1085884_0_0_1"/>
<accession>M2UHX0</accession>
<evidence type="ECO:0000256" key="5">
    <source>
        <dbReference type="ARBA" id="ARBA00022833"/>
    </source>
</evidence>
<feature type="domain" description="RING-type" evidence="8">
    <location>
        <begin position="29"/>
        <end position="78"/>
    </location>
</feature>
<evidence type="ECO:0000256" key="4">
    <source>
        <dbReference type="ARBA" id="ARBA00022786"/>
    </source>
</evidence>
<evidence type="ECO:0000256" key="1">
    <source>
        <dbReference type="ARBA" id="ARBA00022679"/>
    </source>
</evidence>
<dbReference type="PANTHER" id="PTHR15067:SF4">
    <property type="entry name" value="E3 UBIQUITIN-PROTEIN LIGASE RNF8"/>
    <property type="match status" value="1"/>
</dbReference>
<evidence type="ECO:0000256" key="7">
    <source>
        <dbReference type="SAM" id="MobiDB-lite"/>
    </source>
</evidence>
<dbReference type="OMA" id="MTAECTI"/>
<evidence type="ECO:0000313" key="9">
    <source>
        <dbReference type="EMBL" id="EMD87598.1"/>
    </source>
</evidence>
<reference evidence="10" key="2">
    <citation type="journal article" date="2013" name="PLoS Genet.">
        <title>Comparative genome structure, secondary metabolite, and effector coding capacity across Cochliobolus pathogens.</title>
        <authorList>
            <person name="Condon B.J."/>
            <person name="Leng Y."/>
            <person name="Wu D."/>
            <person name="Bushley K.E."/>
            <person name="Ohm R.A."/>
            <person name="Otillar R."/>
            <person name="Martin J."/>
            <person name="Schackwitz W."/>
            <person name="Grimwood J."/>
            <person name="MohdZainudin N."/>
            <person name="Xue C."/>
            <person name="Wang R."/>
            <person name="Manning V.A."/>
            <person name="Dhillon B."/>
            <person name="Tu Z.J."/>
            <person name="Steffenson B.J."/>
            <person name="Salamov A."/>
            <person name="Sun H."/>
            <person name="Lowry S."/>
            <person name="LaButti K."/>
            <person name="Han J."/>
            <person name="Copeland A."/>
            <person name="Lindquist E."/>
            <person name="Barry K."/>
            <person name="Schmutz J."/>
            <person name="Baker S.E."/>
            <person name="Ciuffetti L.M."/>
            <person name="Grigoriev I.V."/>
            <person name="Zhong S."/>
            <person name="Turgeon B.G."/>
        </authorList>
    </citation>
    <scope>NUCLEOTIDE SEQUENCE [LARGE SCALE GENOMIC DNA]</scope>
    <source>
        <strain evidence="10">C5 / ATCC 48332 / race O</strain>
    </source>
</reference>
<dbReference type="GO" id="GO:0006511">
    <property type="term" value="P:ubiquitin-dependent protein catabolic process"/>
    <property type="evidence" value="ECO:0007669"/>
    <property type="project" value="TreeGrafter"/>
</dbReference>
<dbReference type="STRING" id="701091.M2UHX0"/>
<dbReference type="OrthoDB" id="3693801at2759"/>
<keyword evidence="1" id="KW-0808">Transferase</keyword>
<feature type="region of interest" description="Disordered" evidence="7">
    <location>
        <begin position="149"/>
        <end position="171"/>
    </location>
</feature>
<dbReference type="GO" id="GO:0016567">
    <property type="term" value="P:protein ubiquitination"/>
    <property type="evidence" value="ECO:0007669"/>
    <property type="project" value="TreeGrafter"/>
</dbReference>
<dbReference type="GO" id="GO:0000151">
    <property type="term" value="C:ubiquitin ligase complex"/>
    <property type="evidence" value="ECO:0007669"/>
    <property type="project" value="TreeGrafter"/>
</dbReference>
<keyword evidence="10" id="KW-1185">Reference proteome</keyword>
<keyword evidence="3 6" id="KW-0863">Zinc-finger</keyword>
<dbReference type="InterPro" id="IPR017907">
    <property type="entry name" value="Znf_RING_CS"/>
</dbReference>
<dbReference type="Gene3D" id="3.30.40.10">
    <property type="entry name" value="Zinc/RING finger domain, C3HC4 (zinc finger)"/>
    <property type="match status" value="1"/>
</dbReference>
<dbReference type="InterPro" id="IPR001841">
    <property type="entry name" value="Znf_RING"/>
</dbReference>
<dbReference type="SMART" id="SM00184">
    <property type="entry name" value="RING"/>
    <property type="match status" value="1"/>
</dbReference>
<evidence type="ECO:0000259" key="8">
    <source>
        <dbReference type="PROSITE" id="PS50089"/>
    </source>
</evidence>
<feature type="region of interest" description="Disordered" evidence="7">
    <location>
        <begin position="92"/>
        <end position="115"/>
    </location>
</feature>
<keyword evidence="2" id="KW-0479">Metal-binding</keyword>
<dbReference type="GO" id="GO:0061630">
    <property type="term" value="F:ubiquitin protein ligase activity"/>
    <property type="evidence" value="ECO:0007669"/>
    <property type="project" value="TreeGrafter"/>
</dbReference>
<sequence length="256" mass="29610">MSQQMYTREEFLFFFINPTTTSSYMTAECTICREPFSSSPDGCAVTFSDKESCKHVFCKPCITQWLRTKGVNSCPTCRRQLFVLDNEYYDDDDFSDGEDEEEDEDEDEDEEEEGEAEVFFTNEEIMELLEDTWYKVFWLLDEHRRSVSRADSTVHEEEDDEDDEDELATKPPLHSSTLLHSFMRTVASRVDTYYLNDATGFATGMKINVLSCILLRITAELVKRIESTSGKGKVPAFSRETAAEWEGPLKWVMGYM</sequence>
<name>M2UHX0_COCH5</name>
<reference evidence="9 10" key="1">
    <citation type="journal article" date="2012" name="PLoS Pathog.">
        <title>Diverse lifestyles and strategies of plant pathogenesis encoded in the genomes of eighteen Dothideomycetes fungi.</title>
        <authorList>
            <person name="Ohm R.A."/>
            <person name="Feau N."/>
            <person name="Henrissat B."/>
            <person name="Schoch C.L."/>
            <person name="Horwitz B.A."/>
            <person name="Barry K.W."/>
            <person name="Condon B.J."/>
            <person name="Copeland A.C."/>
            <person name="Dhillon B."/>
            <person name="Glaser F."/>
            <person name="Hesse C.N."/>
            <person name="Kosti I."/>
            <person name="LaButti K."/>
            <person name="Lindquist E.A."/>
            <person name="Lucas S."/>
            <person name="Salamov A.A."/>
            <person name="Bradshaw R.E."/>
            <person name="Ciuffetti L."/>
            <person name="Hamelin R.C."/>
            <person name="Kema G.H.J."/>
            <person name="Lawrence C."/>
            <person name="Scott J.A."/>
            <person name="Spatafora J.W."/>
            <person name="Turgeon B.G."/>
            <person name="de Wit P.J.G.M."/>
            <person name="Zhong S."/>
            <person name="Goodwin S.B."/>
            <person name="Grigoriev I.V."/>
        </authorList>
    </citation>
    <scope>NUCLEOTIDE SEQUENCE [LARGE SCALE GENOMIC DNA]</scope>
    <source>
        <strain evidence="10">C5 / ATCC 48332 / race O</strain>
    </source>
</reference>
<dbReference type="Proteomes" id="UP000016936">
    <property type="component" value="Unassembled WGS sequence"/>
</dbReference>
<protein>
    <recommendedName>
        <fullName evidence="8">RING-type domain-containing protein</fullName>
    </recommendedName>
</protein>
<evidence type="ECO:0000313" key="10">
    <source>
        <dbReference type="Proteomes" id="UP000016936"/>
    </source>
</evidence>
<dbReference type="SUPFAM" id="SSF57850">
    <property type="entry name" value="RING/U-box"/>
    <property type="match status" value="1"/>
</dbReference>
<dbReference type="PANTHER" id="PTHR15067">
    <property type="entry name" value="E3 UBIQUITIN-PROTEIN LIGASE RNF8"/>
    <property type="match status" value="1"/>
</dbReference>